<protein>
    <recommendedName>
        <fullName evidence="4">Secreted protein</fullName>
    </recommendedName>
</protein>
<gene>
    <name evidence="2" type="ORF">GCM10008023_12860</name>
</gene>
<dbReference type="Proteomes" id="UP000652430">
    <property type="component" value="Unassembled WGS sequence"/>
</dbReference>
<accession>A0ABQ3LDA8</accession>
<dbReference type="EMBL" id="BNAQ01000001">
    <property type="protein sequence ID" value="GHH12545.1"/>
    <property type="molecule type" value="Genomic_DNA"/>
</dbReference>
<feature type="region of interest" description="Disordered" evidence="1">
    <location>
        <begin position="103"/>
        <end position="125"/>
    </location>
</feature>
<keyword evidence="3" id="KW-1185">Reference proteome</keyword>
<evidence type="ECO:0008006" key="4">
    <source>
        <dbReference type="Google" id="ProtNLM"/>
    </source>
</evidence>
<comment type="caution">
    <text evidence="2">The sequence shown here is derived from an EMBL/GenBank/DDBJ whole genome shotgun (WGS) entry which is preliminary data.</text>
</comment>
<proteinExistence type="predicted"/>
<evidence type="ECO:0000313" key="2">
    <source>
        <dbReference type="EMBL" id="GHH12545.1"/>
    </source>
</evidence>
<feature type="compositionally biased region" description="Pro residues" evidence="1">
    <location>
        <begin position="114"/>
        <end position="125"/>
    </location>
</feature>
<organism evidence="2 3">
    <name type="scientific">Sphingomonas glacialis</name>
    <dbReference type="NCBI Taxonomy" id="658225"/>
    <lineage>
        <taxon>Bacteria</taxon>
        <taxon>Pseudomonadati</taxon>
        <taxon>Pseudomonadota</taxon>
        <taxon>Alphaproteobacteria</taxon>
        <taxon>Sphingomonadales</taxon>
        <taxon>Sphingomonadaceae</taxon>
        <taxon>Sphingomonas</taxon>
    </lineage>
</organism>
<reference evidence="3" key="1">
    <citation type="journal article" date="2019" name="Int. J. Syst. Evol. Microbiol.">
        <title>The Global Catalogue of Microorganisms (GCM) 10K type strain sequencing project: providing services to taxonomists for standard genome sequencing and annotation.</title>
        <authorList>
            <consortium name="The Broad Institute Genomics Platform"/>
            <consortium name="The Broad Institute Genome Sequencing Center for Infectious Disease"/>
            <person name="Wu L."/>
            <person name="Ma J."/>
        </authorList>
    </citation>
    <scope>NUCLEOTIDE SEQUENCE [LARGE SCALE GENOMIC DNA]</scope>
    <source>
        <strain evidence="3">CGMCC 1.8957</strain>
    </source>
</reference>
<sequence length="125" mass="12628">MGVARAGVAVARGVVVARAVAATAGGATVWVSTGRGLVVGSGVGEIRGAGRFDGRLNESSPCKGCAGTLFWASAGLPNAVRLVATRRDTKTKRFTAPGIAIKPRLPRIAAPSGSPQPPPDATRLR</sequence>
<evidence type="ECO:0000313" key="3">
    <source>
        <dbReference type="Proteomes" id="UP000652430"/>
    </source>
</evidence>
<name>A0ABQ3LDA8_9SPHN</name>
<evidence type="ECO:0000256" key="1">
    <source>
        <dbReference type="SAM" id="MobiDB-lite"/>
    </source>
</evidence>